<feature type="domain" description="NAD(P)-binding" evidence="1">
    <location>
        <begin position="9"/>
        <end position="192"/>
    </location>
</feature>
<organism evidence="2 3">
    <name type="scientific">Halpernia frigidisoli</name>
    <dbReference type="NCBI Taxonomy" id="1125876"/>
    <lineage>
        <taxon>Bacteria</taxon>
        <taxon>Pseudomonadati</taxon>
        <taxon>Bacteroidota</taxon>
        <taxon>Flavobacteriia</taxon>
        <taxon>Flavobacteriales</taxon>
        <taxon>Weeksellaceae</taxon>
        <taxon>Chryseobacterium group</taxon>
        <taxon>Halpernia</taxon>
    </lineage>
</organism>
<evidence type="ECO:0000313" key="3">
    <source>
        <dbReference type="Proteomes" id="UP000198931"/>
    </source>
</evidence>
<dbReference type="AlphaFoldDB" id="A0A1I3F0Z1"/>
<proteinExistence type="predicted"/>
<dbReference type="STRING" id="1125876.SAMN05443292_1081"/>
<dbReference type="SUPFAM" id="SSF51735">
    <property type="entry name" value="NAD(P)-binding Rossmann-fold domains"/>
    <property type="match status" value="1"/>
</dbReference>
<dbReference type="EMBL" id="FOQT01000002">
    <property type="protein sequence ID" value="SFI04894.1"/>
    <property type="molecule type" value="Genomic_DNA"/>
</dbReference>
<dbReference type="InterPro" id="IPR016040">
    <property type="entry name" value="NAD(P)-bd_dom"/>
</dbReference>
<name>A0A1I3F0Z1_9FLAO</name>
<evidence type="ECO:0000259" key="1">
    <source>
        <dbReference type="Pfam" id="PF13460"/>
    </source>
</evidence>
<reference evidence="2 3" key="1">
    <citation type="submission" date="2016-10" db="EMBL/GenBank/DDBJ databases">
        <authorList>
            <person name="de Groot N.N."/>
        </authorList>
    </citation>
    <scope>NUCLEOTIDE SEQUENCE [LARGE SCALE GENOMIC DNA]</scope>
    <source>
        <strain evidence="2 3">DSM 26000</strain>
    </source>
</reference>
<dbReference type="Gene3D" id="3.40.50.720">
    <property type="entry name" value="NAD(P)-binding Rossmann-like Domain"/>
    <property type="match status" value="1"/>
</dbReference>
<dbReference type="OrthoDB" id="9803892at2"/>
<dbReference type="RefSeq" id="WP_090079136.1">
    <property type="nucleotide sequence ID" value="NZ_FOQT01000002.1"/>
</dbReference>
<keyword evidence="3" id="KW-1185">Reference proteome</keyword>
<gene>
    <name evidence="2" type="ORF">SAMN05443292_1081</name>
</gene>
<dbReference type="PANTHER" id="PTHR15020">
    <property type="entry name" value="FLAVIN REDUCTASE-RELATED"/>
    <property type="match status" value="1"/>
</dbReference>
<dbReference type="PANTHER" id="PTHR15020:SF50">
    <property type="entry name" value="UPF0659 PROTEIN YMR090W"/>
    <property type="match status" value="1"/>
</dbReference>
<dbReference type="Pfam" id="PF13460">
    <property type="entry name" value="NAD_binding_10"/>
    <property type="match status" value="1"/>
</dbReference>
<dbReference type="Proteomes" id="UP000198931">
    <property type="component" value="Unassembled WGS sequence"/>
</dbReference>
<sequence>MKSKIIVFGGTGDVGQIIVRKLLDKEQNVCILTRQEKENKDNLTYKVGNVLELETFEQIIQKDDKIIVALGFNNSSLDTMSKGTANIISAMKKNGATRLVCLSAQGAGDSWEYMPNEFKEMVLENDILKASFKDHGIQEEFVKNSDLKWTIVRPTEITGNIETANFTVNNPSPHSSYQISNLDVAQFIVTEILEDKYLKQIAMITN</sequence>
<accession>A0A1I3F0Z1</accession>
<evidence type="ECO:0000313" key="2">
    <source>
        <dbReference type="EMBL" id="SFI04894.1"/>
    </source>
</evidence>
<protein>
    <submittedName>
        <fullName evidence="2">NAD(P)H-binding</fullName>
    </submittedName>
</protein>
<dbReference type="InterPro" id="IPR036291">
    <property type="entry name" value="NAD(P)-bd_dom_sf"/>
</dbReference>